<keyword evidence="4 5" id="KW-0648">Protein biosynthesis</keyword>
<dbReference type="InterPro" id="IPR051608">
    <property type="entry name" value="RQC_Subunit_NEMF"/>
</dbReference>
<dbReference type="PANTHER" id="PTHR15239:SF6">
    <property type="entry name" value="RIBOSOME QUALITY CONTROL COMPLEX SUBUNIT NEMF"/>
    <property type="match status" value="1"/>
</dbReference>
<protein>
    <recommendedName>
        <fullName evidence="5">Rqc2 homolog RqcH</fullName>
        <shortName evidence="5">RqcH</shortName>
    </recommendedName>
</protein>
<dbReference type="Proteomes" id="UP000658131">
    <property type="component" value="Unassembled WGS sequence"/>
</dbReference>
<dbReference type="RefSeq" id="WP_262400938.1">
    <property type="nucleotide sequence ID" value="NZ_JACRTB010000035.1"/>
</dbReference>
<evidence type="ECO:0000256" key="3">
    <source>
        <dbReference type="ARBA" id="ARBA00022884"/>
    </source>
</evidence>
<dbReference type="EMBL" id="JACRTB010000035">
    <property type="protein sequence ID" value="MBC8577541.1"/>
    <property type="molecule type" value="Genomic_DNA"/>
</dbReference>
<feature type="domain" description="NFACT RNA-binding" evidence="6">
    <location>
        <begin position="467"/>
        <end position="559"/>
    </location>
</feature>
<comment type="subunit">
    <text evidence="5">Associates with stalled 50S ribosomal subunits. Binds to RqcP.</text>
</comment>
<dbReference type="PANTHER" id="PTHR15239">
    <property type="entry name" value="NUCLEAR EXPORT MEDIATOR FACTOR NEMF"/>
    <property type="match status" value="1"/>
</dbReference>
<dbReference type="InterPro" id="IPR008532">
    <property type="entry name" value="NFACT_RNA-bd"/>
</dbReference>
<proteinExistence type="inferred from homology"/>
<keyword evidence="1 5" id="KW-0820">tRNA-binding</keyword>
<comment type="function">
    <text evidence="5">Key component of the ribosome quality control system (RQC), a ribosome-associated complex that mediates the extraction of incompletely synthesized nascent chains from stalled ribosomes and their subsequent degradation. RqcH recruits Ala-charged tRNA, and with RqcP directs the elongation of stalled nascent chains on 50S ribosomal subunits, leading to non-templated C-terminal alanine extensions (Ala tail). The Ala tail promotes nascent chain degradation. May add between 1 and at least 8 Ala residues. Binds to stalled 50S ribosomal subunits.</text>
</comment>
<evidence type="ECO:0000256" key="4">
    <source>
        <dbReference type="ARBA" id="ARBA00022917"/>
    </source>
</evidence>
<evidence type="ECO:0000256" key="1">
    <source>
        <dbReference type="ARBA" id="ARBA00022555"/>
    </source>
</evidence>
<keyword evidence="2 5" id="KW-0699">rRNA-binding</keyword>
<accession>A0ABR7NMA8</accession>
<evidence type="ECO:0000313" key="7">
    <source>
        <dbReference type="EMBL" id="MBC8577541.1"/>
    </source>
</evidence>
<keyword evidence="3 5" id="KW-0694">RNA-binding</keyword>
<evidence type="ECO:0000256" key="5">
    <source>
        <dbReference type="HAMAP-Rule" id="MF_00844"/>
    </source>
</evidence>
<evidence type="ECO:0000259" key="6">
    <source>
        <dbReference type="Pfam" id="PF05670"/>
    </source>
</evidence>
<dbReference type="Gene3D" id="2.30.310.10">
    <property type="entry name" value="ibrinogen binding protein from staphylococcus aureus domain"/>
    <property type="match status" value="1"/>
</dbReference>
<gene>
    <name evidence="5" type="primary">rqcH</name>
    <name evidence="7" type="ORF">H8717_14165</name>
</gene>
<comment type="caution">
    <text evidence="7">The sequence shown here is derived from an EMBL/GenBank/DDBJ whole genome shotgun (WGS) entry which is preliminary data.</text>
</comment>
<reference evidence="7 8" key="1">
    <citation type="submission" date="2020-08" db="EMBL/GenBank/DDBJ databases">
        <title>Genome public.</title>
        <authorList>
            <person name="Liu C."/>
            <person name="Sun Q."/>
        </authorList>
    </citation>
    <scope>NUCLEOTIDE SEQUENCE [LARGE SCALE GENOMIC DNA]</scope>
    <source>
        <strain evidence="7 8">BX1</strain>
    </source>
</reference>
<dbReference type="HAMAP" id="MF_00844_B">
    <property type="entry name" value="RqcH_B"/>
    <property type="match status" value="1"/>
</dbReference>
<sequence>MALDGMMLSLLRRELESRILCSRVDKIHQPTKEELILALRSQSGNVRLLLSSRVAAPRVQLTALTVENPKQPHMFCMLLRKWIGNAKLIAIRQPGMERVLLFDFETTNDFGDMVVVTLAAEVMGRYSNLILIGPDGRIVDSVRRVGADRSSLRQILPGLFYENPPAQDRIDLIEQGAGAVCERIFSSPRDIDLAKLLQETMEGASPILCRELVHHAFFGQSLLRSEVCSAQREALQRVLTALAEQVRRGESVPTMVLTPEGDPKDFSFLPIEQYGDAMKTAEYPNISELLDAFYGERDTADRMKQRMSDFSRLITSRIERMERKLCAQKEELIACRDRDRLRRCGDLLSASLYRLEKGMASVTLDDYFDEAGGQITIELDPRLTPVQNVQKYYKDYRRADTAERMLKDLIAQGEQELAYLETVYDLMTRARTEEELNAIRAELAEGGYLRAAPGTRRKQENKLSPLRYRSSDGFAILSGRNNLQNDRLTLRESRGNDIWFHVQKIPGSHTVLLSEGREVPNRSLTEAAVIAAVNSKARHSSKVPVDYTMIKNVKKQPGGKPGMVIYENFRTAVVDPDEMLAERLTEK</sequence>
<keyword evidence="8" id="KW-1185">Reference proteome</keyword>
<evidence type="ECO:0000256" key="2">
    <source>
        <dbReference type="ARBA" id="ARBA00022730"/>
    </source>
</evidence>
<dbReference type="Gene3D" id="3.40.970.40">
    <property type="entry name" value="fibrinogen binding protein from staphylococcus aureus domain like"/>
    <property type="match status" value="1"/>
</dbReference>
<name>A0ABR7NMA8_9FIRM</name>
<dbReference type="Pfam" id="PF05833">
    <property type="entry name" value="NFACT_N"/>
    <property type="match status" value="1"/>
</dbReference>
<evidence type="ECO:0000313" key="8">
    <source>
        <dbReference type="Proteomes" id="UP000658131"/>
    </source>
</evidence>
<dbReference type="InterPro" id="IPR043682">
    <property type="entry name" value="RqcH_bacterial"/>
</dbReference>
<comment type="similarity">
    <text evidence="5">Belongs to the NEMF family.</text>
</comment>
<organism evidence="7 8">
    <name type="scientific">Yanshouia hominis</name>
    <dbReference type="NCBI Taxonomy" id="2763673"/>
    <lineage>
        <taxon>Bacteria</taxon>
        <taxon>Bacillati</taxon>
        <taxon>Bacillota</taxon>
        <taxon>Clostridia</taxon>
        <taxon>Eubacteriales</taxon>
        <taxon>Oscillospiraceae</taxon>
        <taxon>Yanshouia</taxon>
    </lineage>
</organism>
<dbReference type="Pfam" id="PF05670">
    <property type="entry name" value="NFACT-R_1"/>
    <property type="match status" value="1"/>
</dbReference>